<name>A0A7U9TJT4_9MOLU</name>
<evidence type="ECO:0008006" key="3">
    <source>
        <dbReference type="Google" id="ProtNLM"/>
    </source>
</evidence>
<gene>
    <name evidence="1" type="ORF">MPAN_015490</name>
</gene>
<proteinExistence type="predicted"/>
<dbReference type="AlphaFoldDB" id="A0A7U9TJT4"/>
<accession>A0A7U9TJT4</accession>
<organism evidence="1 2">
    <name type="scientific">Mariniplasma anaerobium</name>
    <dbReference type="NCBI Taxonomy" id="2735436"/>
    <lineage>
        <taxon>Bacteria</taxon>
        <taxon>Bacillati</taxon>
        <taxon>Mycoplasmatota</taxon>
        <taxon>Mollicutes</taxon>
        <taxon>Acholeplasmatales</taxon>
        <taxon>Acholeplasmataceae</taxon>
        <taxon>Mariniplasma</taxon>
    </lineage>
</organism>
<evidence type="ECO:0000313" key="1">
    <source>
        <dbReference type="EMBL" id="BCR36656.1"/>
    </source>
</evidence>
<dbReference type="EMBL" id="AP024412">
    <property type="protein sequence ID" value="BCR36656.1"/>
    <property type="molecule type" value="Genomic_DNA"/>
</dbReference>
<keyword evidence="2" id="KW-1185">Reference proteome</keyword>
<reference evidence="1" key="1">
    <citation type="submission" date="2021-01" db="EMBL/GenBank/DDBJ databases">
        <title>Draft genome sequence of Acholeplasmataceae bacterium strain Mahy22.</title>
        <authorList>
            <person name="Watanabe M."/>
            <person name="Kojima H."/>
            <person name="Fukui M."/>
        </authorList>
    </citation>
    <scope>NUCLEOTIDE SEQUENCE</scope>
    <source>
        <strain evidence="1">Mahy22</strain>
    </source>
</reference>
<dbReference type="PROSITE" id="PS51257">
    <property type="entry name" value="PROKAR_LIPOPROTEIN"/>
    <property type="match status" value="1"/>
</dbReference>
<protein>
    <recommendedName>
        <fullName evidence="3">Carbohydrate-binding domain-containing protein</fullName>
    </recommendedName>
</protein>
<sequence length="556" mass="58925">MKKYIILFILLLTLTLSSCTKDVDLVDALDDTIDTTDVSEDYSSSQIETILDDALFSITGKEVDFDDYDDYEDGDYTTIGIASDTFTITEGGVYVFDGIYNQTITINAPDQDVEIVLVNAYISVTSGPAILILDADDVTISVPEGTISYISDTEIHPLVEDEDYNSVIYSLSDIEFNGTGTLDITANYNNAIYTKDDAKFSDLTLKISSVDDGIIGKDYVAIKDATIEINADGDGIASTKEDSDEKGFVYIKSGTLTIDAGSDAIQSENDMIIYDGTFTLTSGDDGLQSNDQILIGGGTFVLDATGDAINSVNDLVIYAGDFTINTDDDAIHSDNYLCIEGGNILIESSYEGLEAYQIDLNGGTINVTASDDGINATTGGTQEHGPTYVSTGGLININGGIIQVNAAGDGVDANGTITMTDGYLIIYGPTTDAQAAIDYDETFTISGGFVVALGSSGMALPATDGSTQASILYVGTQSYKAGTTVSLVDQDNQVLVSITALKSYASVLISTKDMVLDQTYTLSIDGDDTEFTTDTIVTTIGYTGEMMPGGTLPPRR</sequence>
<dbReference type="InterPro" id="IPR025584">
    <property type="entry name" value="Cthe_2159"/>
</dbReference>
<dbReference type="Pfam" id="PF14262">
    <property type="entry name" value="Cthe_2159"/>
    <property type="match status" value="1"/>
</dbReference>
<dbReference type="Proteomes" id="UP000620133">
    <property type="component" value="Chromosome"/>
</dbReference>
<evidence type="ECO:0000313" key="2">
    <source>
        <dbReference type="Proteomes" id="UP000620133"/>
    </source>
</evidence>
<dbReference type="RefSeq" id="WP_176239302.1">
    <property type="nucleotide sequence ID" value="NZ_AP024412.1"/>
</dbReference>
<dbReference type="KEGG" id="manr:MPAN_015490"/>